<name>A0AAV5JPY6_9ROSI</name>
<comment type="caution">
    <text evidence="1">The sequence shown here is derived from an EMBL/GenBank/DDBJ whole genome shotgun (WGS) entry which is preliminary data.</text>
</comment>
<dbReference type="Proteomes" id="UP001054252">
    <property type="component" value="Unassembled WGS sequence"/>
</dbReference>
<protein>
    <submittedName>
        <fullName evidence="1">Uncharacterized protein</fullName>
    </submittedName>
</protein>
<evidence type="ECO:0000313" key="2">
    <source>
        <dbReference type="Proteomes" id="UP001054252"/>
    </source>
</evidence>
<accession>A0AAV5JPY6</accession>
<sequence length="34" mass="4026">MCTKLKIMEQNKTYSSPTELSEGNSWRYSPWLCI</sequence>
<dbReference type="EMBL" id="BPVZ01000041">
    <property type="protein sequence ID" value="GKV14781.1"/>
    <property type="molecule type" value="Genomic_DNA"/>
</dbReference>
<keyword evidence="2" id="KW-1185">Reference proteome</keyword>
<dbReference type="AlphaFoldDB" id="A0AAV5JPY6"/>
<reference evidence="1 2" key="1">
    <citation type="journal article" date="2021" name="Commun. Biol.">
        <title>The genome of Shorea leprosula (Dipterocarpaceae) highlights the ecological relevance of drought in aseasonal tropical rainforests.</title>
        <authorList>
            <person name="Ng K.K.S."/>
            <person name="Kobayashi M.J."/>
            <person name="Fawcett J.A."/>
            <person name="Hatakeyama M."/>
            <person name="Paape T."/>
            <person name="Ng C.H."/>
            <person name="Ang C.C."/>
            <person name="Tnah L.H."/>
            <person name="Lee C.T."/>
            <person name="Nishiyama T."/>
            <person name="Sese J."/>
            <person name="O'Brien M.J."/>
            <person name="Copetti D."/>
            <person name="Mohd Noor M.I."/>
            <person name="Ong R.C."/>
            <person name="Putra M."/>
            <person name="Sireger I.Z."/>
            <person name="Indrioko S."/>
            <person name="Kosugi Y."/>
            <person name="Izuno A."/>
            <person name="Isagi Y."/>
            <person name="Lee S.L."/>
            <person name="Shimizu K.K."/>
        </authorList>
    </citation>
    <scope>NUCLEOTIDE SEQUENCE [LARGE SCALE GENOMIC DNA]</scope>
    <source>
        <strain evidence="1">214</strain>
    </source>
</reference>
<gene>
    <name evidence="1" type="ORF">SLEP1_g25601</name>
</gene>
<organism evidence="1 2">
    <name type="scientific">Rubroshorea leprosula</name>
    <dbReference type="NCBI Taxonomy" id="152421"/>
    <lineage>
        <taxon>Eukaryota</taxon>
        <taxon>Viridiplantae</taxon>
        <taxon>Streptophyta</taxon>
        <taxon>Embryophyta</taxon>
        <taxon>Tracheophyta</taxon>
        <taxon>Spermatophyta</taxon>
        <taxon>Magnoliopsida</taxon>
        <taxon>eudicotyledons</taxon>
        <taxon>Gunneridae</taxon>
        <taxon>Pentapetalae</taxon>
        <taxon>rosids</taxon>
        <taxon>malvids</taxon>
        <taxon>Malvales</taxon>
        <taxon>Dipterocarpaceae</taxon>
        <taxon>Rubroshorea</taxon>
    </lineage>
</organism>
<proteinExistence type="predicted"/>
<evidence type="ECO:0000313" key="1">
    <source>
        <dbReference type="EMBL" id="GKV14781.1"/>
    </source>
</evidence>